<dbReference type="OrthoDB" id="69177at2759"/>
<dbReference type="GO" id="GO:0005506">
    <property type="term" value="F:iron ion binding"/>
    <property type="evidence" value="ECO:0007669"/>
    <property type="project" value="InterPro"/>
</dbReference>
<evidence type="ECO:0000256" key="3">
    <source>
        <dbReference type="ARBA" id="ARBA00022964"/>
    </source>
</evidence>
<evidence type="ECO:0000256" key="5">
    <source>
        <dbReference type="ARBA" id="ARBA00023157"/>
    </source>
</evidence>
<evidence type="ECO:0000256" key="6">
    <source>
        <dbReference type="SAM" id="SignalP"/>
    </source>
</evidence>
<dbReference type="InterPro" id="IPR006620">
    <property type="entry name" value="Pro_4_hyd_alph"/>
</dbReference>
<dbReference type="Proteomes" id="UP000681722">
    <property type="component" value="Unassembled WGS sequence"/>
</dbReference>
<keyword evidence="2 6" id="KW-0732">Signal</keyword>
<evidence type="ECO:0000313" key="9">
    <source>
        <dbReference type="EMBL" id="CAF3551088.1"/>
    </source>
</evidence>
<evidence type="ECO:0000259" key="7">
    <source>
        <dbReference type="SMART" id="SM00702"/>
    </source>
</evidence>
<organism evidence="8 10">
    <name type="scientific">Didymodactylos carnosus</name>
    <dbReference type="NCBI Taxonomy" id="1234261"/>
    <lineage>
        <taxon>Eukaryota</taxon>
        <taxon>Metazoa</taxon>
        <taxon>Spiralia</taxon>
        <taxon>Gnathifera</taxon>
        <taxon>Rotifera</taxon>
        <taxon>Eurotatoria</taxon>
        <taxon>Bdelloidea</taxon>
        <taxon>Philodinida</taxon>
        <taxon>Philodinidae</taxon>
        <taxon>Didymodactylos</taxon>
    </lineage>
</organism>
<feature type="signal peptide" evidence="6">
    <location>
        <begin position="1"/>
        <end position="16"/>
    </location>
</feature>
<dbReference type="SMART" id="SM00702">
    <property type="entry name" value="P4Hc"/>
    <property type="match status" value="1"/>
</dbReference>
<reference evidence="8" key="1">
    <citation type="submission" date="2021-02" db="EMBL/GenBank/DDBJ databases">
        <authorList>
            <person name="Nowell W R."/>
        </authorList>
    </citation>
    <scope>NUCLEOTIDE SEQUENCE</scope>
</reference>
<evidence type="ECO:0000313" key="8">
    <source>
        <dbReference type="EMBL" id="CAF0769155.1"/>
    </source>
</evidence>
<dbReference type="InterPro" id="IPR050757">
    <property type="entry name" value="Collagen_mod_GT25"/>
</dbReference>
<dbReference type="Pfam" id="PF03024">
    <property type="entry name" value="Folate_rec"/>
    <property type="match status" value="1"/>
</dbReference>
<dbReference type="EMBL" id="CAJOBC010000184">
    <property type="protein sequence ID" value="CAF3551088.1"/>
    <property type="molecule type" value="Genomic_DNA"/>
</dbReference>
<dbReference type="GO" id="GO:0031418">
    <property type="term" value="F:L-ascorbic acid binding"/>
    <property type="evidence" value="ECO:0007669"/>
    <property type="project" value="InterPro"/>
</dbReference>
<keyword evidence="4" id="KW-0560">Oxidoreductase</keyword>
<keyword evidence="10" id="KW-1185">Reference proteome</keyword>
<sequence>MLHLLAFFSLFVTTYAISRDDLLVVSIATEETDGYLRYDVVFIQSPEFILDKFQTFKPARVVFGAEDFCWPNPELQNEYPEVESNRKRFLNSGGFIGYANDIYELITSQSINDDEDDQLFYTKIFLNEFSRSKWSIVLDTGAEIFLNLNGAIEEIKLEVNGDEVYIHNTRTDSIPAIIHGNGPSKRSLNYLSNYLARVWSPTLGCLQCKENLLDVTSFGEVTKWPIVYMALFIEYPTPFLREYFENIMKINYPKERIGLFVHNQVDYHKNLTEQFLSKFKQEGYKFVKYLSVDDDTTEAEARQQAIKECQDDKCDYLFVVDSVVHLDHPDTLIQLMTMNRTVIAPMITRPGKTWANFWGDFSDDGYYKRSPDYLEIINHEKLGIFQVPHVAHCYLISGTLLQRFTPRYDDANIDPDVKFSISMRDSDWKARYIHPDYYKLLEPNTTIEQPCPDTYWFPVVTKEFSQSLIDMMEAFGGWSGSSHTDKRLAGGYENVPTDDIHMNQVGFDEHWLFFLRDVIQPIQQKLYTGYNSDPPRAALNFVVRYMPEYQSKLRPHHDASTYTINLALNDVGKDYEGGGCRFIRYNCSLSATRRGWTLMHPGRLTHLHEDDMFQNINYSILYGILLFIYITNGDNFAIIDINIDNDNEDDIELIKLKYEKIKPSDTRHPAIQADLINCTWYKSEACCKRTEVASVFESMFTLHQCSTKCRNMINYMMCFFCDPNQFLWYIKRKVKVCGSFCNQLHKECKNAEYNGNVISVQYKSGKEFCEAQNFQVTSSDCFDFDENVFSKTMSFLKFKSYFLFILQILFCIYII</sequence>
<feature type="chain" id="PRO_5044131802" description="Prolyl 4-hydroxylase alpha subunit domain-containing protein" evidence="6">
    <location>
        <begin position="17"/>
        <end position="815"/>
    </location>
</feature>
<dbReference type="Pfam" id="PF25342">
    <property type="entry name" value="GT_PLOD"/>
    <property type="match status" value="1"/>
</dbReference>
<gene>
    <name evidence="8" type="ORF">GPM918_LOCUS1827</name>
    <name evidence="9" type="ORF">SRO942_LOCUS1827</name>
</gene>
<accession>A0A813QNP5</accession>
<name>A0A813QNP5_9BILA</name>
<dbReference type="GO" id="GO:0005783">
    <property type="term" value="C:endoplasmic reticulum"/>
    <property type="evidence" value="ECO:0007669"/>
    <property type="project" value="TreeGrafter"/>
</dbReference>
<evidence type="ECO:0000256" key="4">
    <source>
        <dbReference type="ARBA" id="ARBA00023002"/>
    </source>
</evidence>
<dbReference type="EMBL" id="CAJNOQ010000184">
    <property type="protein sequence ID" value="CAF0769155.1"/>
    <property type="molecule type" value="Genomic_DNA"/>
</dbReference>
<dbReference type="GO" id="GO:0008475">
    <property type="term" value="F:procollagen-lysine 5-dioxygenase activity"/>
    <property type="evidence" value="ECO:0007669"/>
    <property type="project" value="TreeGrafter"/>
</dbReference>
<dbReference type="PANTHER" id="PTHR10730">
    <property type="entry name" value="PROCOLLAGEN-LYSINE,2-OXOGLUTARATE 5-DIOXYGENASE/GLYCOSYLTRANSFERASE 25 FAMILY MEMBER"/>
    <property type="match status" value="1"/>
</dbReference>
<keyword evidence="3" id="KW-0223">Dioxygenase</keyword>
<proteinExistence type="predicted"/>
<evidence type="ECO:0000256" key="1">
    <source>
        <dbReference type="ARBA" id="ARBA00001961"/>
    </source>
</evidence>
<keyword evidence="5" id="KW-1015">Disulfide bond</keyword>
<dbReference type="AlphaFoldDB" id="A0A813QNP5"/>
<evidence type="ECO:0000256" key="2">
    <source>
        <dbReference type="ARBA" id="ARBA00022729"/>
    </source>
</evidence>
<dbReference type="PANTHER" id="PTHR10730:SF45">
    <property type="entry name" value="PROCOLLAGEN-LYSINE,2-OXOGLUTARATE 5-DIOXYGENASE"/>
    <property type="match status" value="1"/>
</dbReference>
<comment type="cofactor">
    <cofactor evidence="1">
        <name>L-ascorbate</name>
        <dbReference type="ChEBI" id="CHEBI:38290"/>
    </cofactor>
</comment>
<comment type="caution">
    <text evidence="8">The sequence shown here is derived from an EMBL/GenBank/DDBJ whole genome shotgun (WGS) entry which is preliminary data.</text>
</comment>
<dbReference type="InterPro" id="IPR018143">
    <property type="entry name" value="Folate_rcpt-like"/>
</dbReference>
<protein>
    <recommendedName>
        <fullName evidence="7">Prolyl 4-hydroxylase alpha subunit domain-containing protein</fullName>
    </recommendedName>
</protein>
<feature type="domain" description="Prolyl 4-hydroxylase alpha subunit" evidence="7">
    <location>
        <begin position="452"/>
        <end position="625"/>
    </location>
</feature>
<dbReference type="InterPro" id="IPR057589">
    <property type="entry name" value="GT_PLOD"/>
</dbReference>
<evidence type="ECO:0000313" key="10">
    <source>
        <dbReference type="Proteomes" id="UP000663829"/>
    </source>
</evidence>
<dbReference type="Proteomes" id="UP000663829">
    <property type="component" value="Unassembled WGS sequence"/>
</dbReference>